<feature type="domain" description="Response regulatory" evidence="10">
    <location>
        <begin position="2"/>
        <end position="116"/>
    </location>
</feature>
<dbReference type="GO" id="GO:0000156">
    <property type="term" value="F:phosphorelay response regulator activity"/>
    <property type="evidence" value="ECO:0007669"/>
    <property type="project" value="TreeGrafter"/>
</dbReference>
<dbReference type="GO" id="GO:0032993">
    <property type="term" value="C:protein-DNA complex"/>
    <property type="evidence" value="ECO:0007669"/>
    <property type="project" value="TreeGrafter"/>
</dbReference>
<dbReference type="SMART" id="SM00448">
    <property type="entry name" value="REC"/>
    <property type="match status" value="1"/>
</dbReference>
<evidence type="ECO:0000256" key="2">
    <source>
        <dbReference type="ARBA" id="ARBA00022553"/>
    </source>
</evidence>
<name>A0A285RRR9_9FIRM</name>
<dbReference type="Pfam" id="PF00486">
    <property type="entry name" value="Trans_reg_C"/>
    <property type="match status" value="1"/>
</dbReference>
<evidence type="ECO:0000256" key="5">
    <source>
        <dbReference type="ARBA" id="ARBA00023125"/>
    </source>
</evidence>
<dbReference type="Pfam" id="PF00072">
    <property type="entry name" value="Response_reg"/>
    <property type="match status" value="1"/>
</dbReference>
<dbReference type="EMBL" id="OBMR01000003">
    <property type="protein sequence ID" value="SOB96840.1"/>
    <property type="molecule type" value="Genomic_DNA"/>
</dbReference>
<keyword evidence="6" id="KW-0804">Transcription</keyword>
<keyword evidence="5 9" id="KW-0238">DNA-binding</keyword>
<accession>A0A285RRR9</accession>
<evidence type="ECO:0000259" key="11">
    <source>
        <dbReference type="PROSITE" id="PS51755"/>
    </source>
</evidence>
<keyword evidence="4" id="KW-0805">Transcription regulation</keyword>
<dbReference type="GO" id="GO:0000976">
    <property type="term" value="F:transcription cis-regulatory region binding"/>
    <property type="evidence" value="ECO:0007669"/>
    <property type="project" value="TreeGrafter"/>
</dbReference>
<keyword evidence="3" id="KW-0902">Two-component regulatory system</keyword>
<evidence type="ECO:0000256" key="1">
    <source>
        <dbReference type="ARBA" id="ARBA00018672"/>
    </source>
</evidence>
<evidence type="ECO:0000256" key="8">
    <source>
        <dbReference type="PROSITE-ProRule" id="PRU00169"/>
    </source>
</evidence>
<dbReference type="InterPro" id="IPR011006">
    <property type="entry name" value="CheY-like_superfamily"/>
</dbReference>
<evidence type="ECO:0000259" key="10">
    <source>
        <dbReference type="PROSITE" id="PS50110"/>
    </source>
</evidence>
<dbReference type="GO" id="GO:0005829">
    <property type="term" value="C:cytosol"/>
    <property type="evidence" value="ECO:0007669"/>
    <property type="project" value="TreeGrafter"/>
</dbReference>
<dbReference type="RefSeq" id="WP_097075814.1">
    <property type="nucleotide sequence ID" value="NZ_OBMR01000003.1"/>
</dbReference>
<evidence type="ECO:0000313" key="13">
    <source>
        <dbReference type="Proteomes" id="UP000219563"/>
    </source>
</evidence>
<dbReference type="InterPro" id="IPR001867">
    <property type="entry name" value="OmpR/PhoB-type_DNA-bd"/>
</dbReference>
<proteinExistence type="predicted"/>
<feature type="modified residue" description="4-aspartylphosphate" evidence="8">
    <location>
        <position position="51"/>
    </location>
</feature>
<keyword evidence="2 8" id="KW-0597">Phosphoprotein</keyword>
<dbReference type="PANTHER" id="PTHR48111">
    <property type="entry name" value="REGULATOR OF RPOS"/>
    <property type="match status" value="1"/>
</dbReference>
<dbReference type="InterPro" id="IPR036388">
    <property type="entry name" value="WH-like_DNA-bd_sf"/>
</dbReference>
<protein>
    <recommendedName>
        <fullName evidence="1">Stage 0 sporulation protein A homolog</fullName>
    </recommendedName>
</protein>
<dbReference type="FunFam" id="3.40.50.2300:FF:000001">
    <property type="entry name" value="DNA-binding response regulator PhoB"/>
    <property type="match status" value="1"/>
</dbReference>
<dbReference type="Proteomes" id="UP000219563">
    <property type="component" value="Unassembled WGS sequence"/>
</dbReference>
<sequence length="223" mass="24953">MKILLAEDTLDLNKVITSMLEMQGFVVDSAIDGAQALELALSNGYDGIILDIMMPKMDGLEVLKEIRRRNIVTPVLMLTAKAEVDDRVEGLDAGADDYLTKPFAMKELMARVKAMTRRGSQYAAKELSFGDITLKSESLELICANTVRLSLKEFSLMQALLLNQEHPVDTKYLIEHVWNDETDVEEDTVWLYVNFLQGKLEYINSGVTIKGEKGGSFQVVVNE</sequence>
<dbReference type="Gene3D" id="3.40.50.2300">
    <property type="match status" value="1"/>
</dbReference>
<evidence type="ECO:0000256" key="3">
    <source>
        <dbReference type="ARBA" id="ARBA00023012"/>
    </source>
</evidence>
<dbReference type="AlphaFoldDB" id="A0A285RRR9"/>
<reference evidence="12 13" key="1">
    <citation type="submission" date="2017-08" db="EMBL/GenBank/DDBJ databases">
        <authorList>
            <person name="de Groot N.N."/>
        </authorList>
    </citation>
    <scope>NUCLEOTIDE SEQUENCE [LARGE SCALE GENOMIC DNA]</scope>
    <source>
        <strain evidence="12 13">DSM 9787</strain>
    </source>
</reference>
<evidence type="ECO:0000313" key="12">
    <source>
        <dbReference type="EMBL" id="SOB96840.1"/>
    </source>
</evidence>
<dbReference type="InterPro" id="IPR039420">
    <property type="entry name" value="WalR-like"/>
</dbReference>
<evidence type="ECO:0000256" key="6">
    <source>
        <dbReference type="ARBA" id="ARBA00023163"/>
    </source>
</evidence>
<dbReference type="PANTHER" id="PTHR48111:SF22">
    <property type="entry name" value="REGULATOR OF RPOS"/>
    <property type="match status" value="1"/>
</dbReference>
<dbReference type="InterPro" id="IPR001789">
    <property type="entry name" value="Sig_transdc_resp-reg_receiver"/>
</dbReference>
<dbReference type="SUPFAM" id="SSF46894">
    <property type="entry name" value="C-terminal effector domain of the bipartite response regulators"/>
    <property type="match status" value="1"/>
</dbReference>
<evidence type="ECO:0000256" key="4">
    <source>
        <dbReference type="ARBA" id="ARBA00023015"/>
    </source>
</evidence>
<organism evidence="12 13">
    <name type="scientific">Pseudobutyrivibrio ruminis DSM 9787</name>
    <dbReference type="NCBI Taxonomy" id="1123011"/>
    <lineage>
        <taxon>Bacteria</taxon>
        <taxon>Bacillati</taxon>
        <taxon>Bacillota</taxon>
        <taxon>Clostridia</taxon>
        <taxon>Lachnospirales</taxon>
        <taxon>Lachnospiraceae</taxon>
        <taxon>Pseudobutyrivibrio</taxon>
    </lineage>
</organism>
<dbReference type="PROSITE" id="PS51755">
    <property type="entry name" value="OMPR_PHOB"/>
    <property type="match status" value="1"/>
</dbReference>
<comment type="function">
    <text evidence="7">May play the central regulatory role in sporulation. It may be an element of the effector pathway responsible for the activation of sporulation genes in response to nutritional stress. Spo0A may act in concert with spo0H (a sigma factor) to control the expression of some genes that are critical to the sporulation process.</text>
</comment>
<dbReference type="InterPro" id="IPR016032">
    <property type="entry name" value="Sig_transdc_resp-reg_C-effctor"/>
</dbReference>
<dbReference type="PROSITE" id="PS50110">
    <property type="entry name" value="RESPONSE_REGULATORY"/>
    <property type="match status" value="1"/>
</dbReference>
<gene>
    <name evidence="12" type="ORF">SAMN02910411_1192</name>
</gene>
<dbReference type="SUPFAM" id="SSF52172">
    <property type="entry name" value="CheY-like"/>
    <property type="match status" value="1"/>
</dbReference>
<evidence type="ECO:0000256" key="9">
    <source>
        <dbReference type="PROSITE-ProRule" id="PRU01091"/>
    </source>
</evidence>
<dbReference type="Gene3D" id="1.10.10.10">
    <property type="entry name" value="Winged helix-like DNA-binding domain superfamily/Winged helix DNA-binding domain"/>
    <property type="match status" value="1"/>
</dbReference>
<dbReference type="CDD" id="cd00383">
    <property type="entry name" value="trans_reg_C"/>
    <property type="match status" value="1"/>
</dbReference>
<dbReference type="Gene3D" id="6.10.250.690">
    <property type="match status" value="1"/>
</dbReference>
<dbReference type="GO" id="GO:0006355">
    <property type="term" value="P:regulation of DNA-templated transcription"/>
    <property type="evidence" value="ECO:0007669"/>
    <property type="project" value="InterPro"/>
</dbReference>
<feature type="domain" description="OmpR/PhoB-type" evidence="11">
    <location>
        <begin position="124"/>
        <end position="223"/>
    </location>
</feature>
<feature type="DNA-binding region" description="OmpR/PhoB-type" evidence="9">
    <location>
        <begin position="124"/>
        <end position="223"/>
    </location>
</feature>
<evidence type="ECO:0000256" key="7">
    <source>
        <dbReference type="ARBA" id="ARBA00024867"/>
    </source>
</evidence>